<dbReference type="PANTHER" id="PTHR16469:SF27">
    <property type="entry name" value="UBIQUITIN-ASSOCIATED AND SH3 DOMAIN-CONTAINING BA-RELATED"/>
    <property type="match status" value="1"/>
</dbReference>
<reference evidence="2" key="1">
    <citation type="submission" date="2015-07" db="EMBL/GenBank/DDBJ databases">
        <title>Transcriptome Assembly of Anthurium amnicola.</title>
        <authorList>
            <person name="Suzuki J."/>
        </authorList>
    </citation>
    <scope>NUCLEOTIDE SEQUENCE</scope>
</reference>
<dbReference type="AlphaFoldDB" id="A0A1D1Z3G5"/>
<gene>
    <name evidence="2" type="primary">gpmB_15</name>
    <name evidence="2" type="ORF">g.10088</name>
</gene>
<organism evidence="2">
    <name type="scientific">Anthurium amnicola</name>
    <dbReference type="NCBI Taxonomy" id="1678845"/>
    <lineage>
        <taxon>Eukaryota</taxon>
        <taxon>Viridiplantae</taxon>
        <taxon>Streptophyta</taxon>
        <taxon>Embryophyta</taxon>
        <taxon>Tracheophyta</taxon>
        <taxon>Spermatophyta</taxon>
        <taxon>Magnoliopsida</taxon>
        <taxon>Liliopsida</taxon>
        <taxon>Araceae</taxon>
        <taxon>Pothoideae</taxon>
        <taxon>Potheae</taxon>
        <taxon>Anthurium</taxon>
    </lineage>
</organism>
<dbReference type="InterPro" id="IPR029033">
    <property type="entry name" value="His_PPase_superfam"/>
</dbReference>
<dbReference type="SUPFAM" id="SSF53254">
    <property type="entry name" value="Phosphoglycerate mutase-like"/>
    <property type="match status" value="1"/>
</dbReference>
<accession>A0A1D1Z3G5</accession>
<dbReference type="InterPro" id="IPR013078">
    <property type="entry name" value="His_Pase_superF_clade-1"/>
</dbReference>
<feature type="region of interest" description="Disordered" evidence="1">
    <location>
        <begin position="23"/>
        <end position="45"/>
    </location>
</feature>
<dbReference type="InterPro" id="IPR051710">
    <property type="entry name" value="Phosphatase_SH3-domain"/>
</dbReference>
<evidence type="ECO:0000313" key="2">
    <source>
        <dbReference type="EMBL" id="JAT61465.1"/>
    </source>
</evidence>
<sequence length="311" mass="34793">LILKMSLTLYIVRHGERMDHAEPSFLYNSPTPYDPPLTSRGKRQAKQTGSYIYTLQQESVSNDTKRNVEFIVITSPFARTFETGIGIAEGISTSEPNSKIKFRIDSSLAEWHTSAYYAQAVPDSIINKRFEELHEKSGKGDNSDYPFEADFSYTPILNELPKYPEGIHEVLKRCQNALAGISSPFIQQIKQDKLSGDTEKLDTDMVLIIVTHGWCFNVIQEACSKSAGWKEAGFCAVSRAKWMPKEDFEGTENSGIPNITVSNIDVNDTEDSEKSEIEKKNEEAINSLTAVNPDGKWIVDVSANTDHLKGI</sequence>
<dbReference type="CDD" id="cd07067">
    <property type="entry name" value="HP_PGM_like"/>
    <property type="match status" value="1"/>
</dbReference>
<evidence type="ECO:0000256" key="1">
    <source>
        <dbReference type="SAM" id="MobiDB-lite"/>
    </source>
</evidence>
<name>A0A1D1Z3G5_9ARAE</name>
<dbReference type="Gene3D" id="3.40.50.1240">
    <property type="entry name" value="Phosphoglycerate mutase-like"/>
    <property type="match status" value="1"/>
</dbReference>
<protein>
    <submittedName>
        <fullName evidence="2">Putative phosphoglycerate mutase GpmB</fullName>
    </submittedName>
</protein>
<dbReference type="PANTHER" id="PTHR16469">
    <property type="entry name" value="UBIQUITIN-ASSOCIATED AND SH3 DOMAIN-CONTAINING BA-RELATED"/>
    <property type="match status" value="1"/>
</dbReference>
<feature type="non-terminal residue" evidence="2">
    <location>
        <position position="1"/>
    </location>
</feature>
<dbReference type="EMBL" id="GDJX01006471">
    <property type="protein sequence ID" value="JAT61465.1"/>
    <property type="molecule type" value="Transcribed_RNA"/>
</dbReference>
<dbReference type="Pfam" id="PF00300">
    <property type="entry name" value="His_Phos_1"/>
    <property type="match status" value="1"/>
</dbReference>
<proteinExistence type="predicted"/>
<dbReference type="SMART" id="SM00855">
    <property type="entry name" value="PGAM"/>
    <property type="match status" value="1"/>
</dbReference>